<dbReference type="RefSeq" id="WP_257090276.1">
    <property type="nucleotide sequence ID" value="NZ_BAAAZK010000007.1"/>
</dbReference>
<dbReference type="SUPFAM" id="SSF52499">
    <property type="entry name" value="Isochorismatase-like hydrolases"/>
    <property type="match status" value="1"/>
</dbReference>
<proteinExistence type="predicted"/>
<keyword evidence="1" id="KW-0378">Hydrolase</keyword>
<organism evidence="3 4">
    <name type="scientific">Sphingobacterium ginsenosidimutans</name>
    <dbReference type="NCBI Taxonomy" id="687845"/>
    <lineage>
        <taxon>Bacteria</taxon>
        <taxon>Pseudomonadati</taxon>
        <taxon>Bacteroidota</taxon>
        <taxon>Sphingobacteriia</taxon>
        <taxon>Sphingobacteriales</taxon>
        <taxon>Sphingobacteriaceae</taxon>
        <taxon>Sphingobacterium</taxon>
    </lineage>
</organism>
<evidence type="ECO:0000313" key="3">
    <source>
        <dbReference type="EMBL" id="GAA4177840.1"/>
    </source>
</evidence>
<evidence type="ECO:0000259" key="2">
    <source>
        <dbReference type="Pfam" id="PF00857"/>
    </source>
</evidence>
<evidence type="ECO:0000256" key="1">
    <source>
        <dbReference type="ARBA" id="ARBA00022801"/>
    </source>
</evidence>
<accession>A0ABP8A4V1</accession>
<protein>
    <recommendedName>
        <fullName evidence="2">Isochorismatase-like domain-containing protein</fullName>
    </recommendedName>
</protein>
<gene>
    <name evidence="3" type="ORF">GCM10022218_27310</name>
</gene>
<dbReference type="InterPro" id="IPR050272">
    <property type="entry name" value="Isochorismatase-like_hydrls"/>
</dbReference>
<sequence length="190" mass="20483">MKEENISQTEALVVIDVQNAFVSGSSAIPDHTRLISAVDLLLDKARIAKCPVIFLQNDGPPDAIDAPFTWGWNLFFSPLPEEYVIRKQTDNGFEGTSLYATLTKLEIRKIVICGLLSEMCLAATARAALEYGFDVLLPHDAHATYDVPPGPGSEGVPSAMAARAAEWSLGDEIQICASACDVVFVSNSPE</sequence>
<dbReference type="Pfam" id="PF00857">
    <property type="entry name" value="Isochorismatase"/>
    <property type="match status" value="1"/>
</dbReference>
<reference evidence="4" key="1">
    <citation type="journal article" date="2019" name="Int. J. Syst. Evol. Microbiol.">
        <title>The Global Catalogue of Microorganisms (GCM) 10K type strain sequencing project: providing services to taxonomists for standard genome sequencing and annotation.</title>
        <authorList>
            <consortium name="The Broad Institute Genomics Platform"/>
            <consortium name="The Broad Institute Genome Sequencing Center for Infectious Disease"/>
            <person name="Wu L."/>
            <person name="Ma J."/>
        </authorList>
    </citation>
    <scope>NUCLEOTIDE SEQUENCE [LARGE SCALE GENOMIC DNA]</scope>
    <source>
        <strain evidence="4">JCM 16722</strain>
    </source>
</reference>
<feature type="domain" description="Isochorismatase-like" evidence="2">
    <location>
        <begin position="11"/>
        <end position="146"/>
    </location>
</feature>
<dbReference type="EMBL" id="BAAAZK010000007">
    <property type="protein sequence ID" value="GAA4177840.1"/>
    <property type="molecule type" value="Genomic_DNA"/>
</dbReference>
<keyword evidence="4" id="KW-1185">Reference proteome</keyword>
<name>A0ABP8A4V1_9SPHI</name>
<dbReference type="PANTHER" id="PTHR43540:SF1">
    <property type="entry name" value="ISOCHORISMATASE HYDROLASE"/>
    <property type="match status" value="1"/>
</dbReference>
<evidence type="ECO:0000313" key="4">
    <source>
        <dbReference type="Proteomes" id="UP001500167"/>
    </source>
</evidence>
<dbReference type="InterPro" id="IPR036380">
    <property type="entry name" value="Isochorismatase-like_sf"/>
</dbReference>
<dbReference type="Gene3D" id="3.40.50.850">
    <property type="entry name" value="Isochorismatase-like"/>
    <property type="match status" value="1"/>
</dbReference>
<dbReference type="Proteomes" id="UP001500167">
    <property type="component" value="Unassembled WGS sequence"/>
</dbReference>
<comment type="caution">
    <text evidence="3">The sequence shown here is derived from an EMBL/GenBank/DDBJ whole genome shotgun (WGS) entry which is preliminary data.</text>
</comment>
<dbReference type="PANTHER" id="PTHR43540">
    <property type="entry name" value="PEROXYUREIDOACRYLATE/UREIDOACRYLATE AMIDOHYDROLASE-RELATED"/>
    <property type="match status" value="1"/>
</dbReference>
<dbReference type="InterPro" id="IPR000868">
    <property type="entry name" value="Isochorismatase-like_dom"/>
</dbReference>